<dbReference type="Proteomes" id="UP000598120">
    <property type="component" value="Unassembled WGS sequence"/>
</dbReference>
<dbReference type="AlphaFoldDB" id="A0A8J2TN78"/>
<organism evidence="1 2">
    <name type="scientific">Aquaticitalea lipolytica</name>
    <dbReference type="NCBI Taxonomy" id="1247562"/>
    <lineage>
        <taxon>Bacteria</taxon>
        <taxon>Pseudomonadati</taxon>
        <taxon>Bacteroidota</taxon>
        <taxon>Flavobacteriia</taxon>
        <taxon>Flavobacteriales</taxon>
        <taxon>Flavobacteriaceae</taxon>
        <taxon>Aquaticitalea</taxon>
    </lineage>
</organism>
<dbReference type="InterPro" id="IPR002860">
    <property type="entry name" value="BNR_rpt"/>
</dbReference>
<reference evidence="1 2" key="1">
    <citation type="journal article" date="2014" name="Int. J. Syst. Evol. Microbiol.">
        <title>Complete genome sequence of Corynebacterium casei LMG S-19264T (=DSM 44701T), isolated from a smear-ripened cheese.</title>
        <authorList>
            <consortium name="US DOE Joint Genome Institute (JGI-PGF)"/>
            <person name="Walter F."/>
            <person name="Albersmeier A."/>
            <person name="Kalinowski J."/>
            <person name="Ruckert C."/>
        </authorList>
    </citation>
    <scope>NUCLEOTIDE SEQUENCE [LARGE SCALE GENOMIC DNA]</scope>
    <source>
        <strain evidence="1 2">CGMCC 1.15295</strain>
    </source>
</reference>
<dbReference type="SUPFAM" id="SSF110296">
    <property type="entry name" value="Oligoxyloglucan reducing end-specific cellobiohydrolase"/>
    <property type="match status" value="1"/>
</dbReference>
<dbReference type="Gene3D" id="2.130.10.10">
    <property type="entry name" value="YVTN repeat-like/Quinoprotein amine dehydrogenase"/>
    <property type="match status" value="1"/>
</dbReference>
<gene>
    <name evidence="1" type="ORF">GCM10011531_03370</name>
</gene>
<dbReference type="InterPro" id="IPR015943">
    <property type="entry name" value="WD40/YVTN_repeat-like_dom_sf"/>
</dbReference>
<dbReference type="RefSeq" id="WP_188604605.1">
    <property type="nucleotide sequence ID" value="NZ_BMIC01000001.1"/>
</dbReference>
<dbReference type="PANTHER" id="PTHR47199">
    <property type="entry name" value="PHOTOSYSTEM II STABILITY/ASSEMBLY FACTOR HCF136, CHLOROPLASTIC"/>
    <property type="match status" value="1"/>
</dbReference>
<proteinExistence type="predicted"/>
<dbReference type="PANTHER" id="PTHR47199:SF2">
    <property type="entry name" value="PHOTOSYSTEM II STABILITY_ASSEMBLY FACTOR HCF136, CHLOROPLASTIC"/>
    <property type="match status" value="1"/>
</dbReference>
<keyword evidence="2" id="KW-1185">Reference proteome</keyword>
<accession>A0A8J2TN78</accession>
<evidence type="ECO:0000313" key="1">
    <source>
        <dbReference type="EMBL" id="GFZ77325.1"/>
    </source>
</evidence>
<name>A0A8J2TN78_9FLAO</name>
<sequence>MKYVFIIICIGILSSCKNESKIQPKSFSSVVVKDILIDSTLSIRAIDLLADKSLAFAANNNSFGLYNPKNESWMISKQLYDSLSIQFRAVAHTTTDFFMLSVENPALLFKTGDNGAMELVYKEEHEKVFYDAIRFWNNNEGIAIGDPTDGCISIIITRDGGQTWNKVLCDKLPKAIDGEAAFAASNTNIAIIGDKVWVATGGISSRILHSPDKGKTWQVFNTPIMQGESTTGTYSIDFYDENNGFAIGGDFTKPELNKANKMRTSDGGKTWTLVSENKSPGYRSCVQYVPTSNAKSLITVGFNGIDFSSDEGNTWKHLSNEAFYTIRFLNDSVAYAAGKGRISKLLFK</sequence>
<dbReference type="EMBL" id="BMIC01000001">
    <property type="protein sequence ID" value="GFZ77325.1"/>
    <property type="molecule type" value="Genomic_DNA"/>
</dbReference>
<evidence type="ECO:0000313" key="2">
    <source>
        <dbReference type="Proteomes" id="UP000598120"/>
    </source>
</evidence>
<dbReference type="PROSITE" id="PS51257">
    <property type="entry name" value="PROKAR_LIPOPROTEIN"/>
    <property type="match status" value="1"/>
</dbReference>
<comment type="caution">
    <text evidence="1">The sequence shown here is derived from an EMBL/GenBank/DDBJ whole genome shotgun (WGS) entry which is preliminary data.</text>
</comment>
<protein>
    <recommendedName>
        <fullName evidence="3">Oxidoreductase</fullName>
    </recommendedName>
</protein>
<evidence type="ECO:0008006" key="3">
    <source>
        <dbReference type="Google" id="ProtNLM"/>
    </source>
</evidence>
<dbReference type="CDD" id="cd15482">
    <property type="entry name" value="Sialidase_non-viral"/>
    <property type="match status" value="1"/>
</dbReference>
<dbReference type="Pfam" id="PF02012">
    <property type="entry name" value="BNR"/>
    <property type="match status" value="1"/>
</dbReference>